<dbReference type="InterPro" id="IPR029058">
    <property type="entry name" value="AB_hydrolase_fold"/>
</dbReference>
<feature type="signal peptide" evidence="3">
    <location>
        <begin position="1"/>
        <end position="26"/>
    </location>
</feature>
<feature type="compositionally biased region" description="Polar residues" evidence="2">
    <location>
        <begin position="34"/>
        <end position="43"/>
    </location>
</feature>
<dbReference type="InterPro" id="IPR051340">
    <property type="entry name" value="Haloalkane_dehalogenase"/>
</dbReference>
<sequence length="331" mass="36347">MHTRRSFSARLITGSAAALATSIAVAEPQDKGAASNTKTSRSGSPEHPTRYHSIDIDGSPIFYREAGAPGAPVVLMLHGWPSSSAMFRDLIRELSTDYHVFAPDYPGFGNSGMPSRSGAGVTFDTLGDVMNKFVDKVGIRQFSLYATDFGGLVGYRLMLKSPQRVKALIAQNNPLFLSESPWFGPLVPYWKDGTSQSRDKARAHYLSAEVVRDLYVVGVRDISLVDPEQWQSDHALLQRPEAAETSLDLLYDIRTNGATLKAAQEYFAAQNPPALIVSGKNDILFSGENQLRYREVLPDAKIHLMDSGHCALADKSGEIAELTREFLRRAI</sequence>
<dbReference type="Proteomes" id="UP001285263">
    <property type="component" value="Unassembled WGS sequence"/>
</dbReference>
<protein>
    <submittedName>
        <fullName evidence="5">Alpha/beta hydrolase</fullName>
    </submittedName>
</protein>
<dbReference type="PRINTS" id="PR00412">
    <property type="entry name" value="EPOXHYDRLASE"/>
</dbReference>
<evidence type="ECO:0000259" key="4">
    <source>
        <dbReference type="Pfam" id="PF00561"/>
    </source>
</evidence>
<dbReference type="PRINTS" id="PR00111">
    <property type="entry name" value="ABHYDROLASE"/>
</dbReference>
<dbReference type="SUPFAM" id="SSF53474">
    <property type="entry name" value="alpha/beta-Hydrolases"/>
    <property type="match status" value="1"/>
</dbReference>
<keyword evidence="1 5" id="KW-0378">Hydrolase</keyword>
<proteinExistence type="predicted"/>
<organism evidence="5 6">
    <name type="scientific">Roseateles agri</name>
    <dbReference type="NCBI Taxonomy" id="3098619"/>
    <lineage>
        <taxon>Bacteria</taxon>
        <taxon>Pseudomonadati</taxon>
        <taxon>Pseudomonadota</taxon>
        <taxon>Betaproteobacteria</taxon>
        <taxon>Burkholderiales</taxon>
        <taxon>Sphaerotilaceae</taxon>
        <taxon>Roseateles</taxon>
    </lineage>
</organism>
<evidence type="ECO:0000313" key="5">
    <source>
        <dbReference type="EMBL" id="MDY0748098.1"/>
    </source>
</evidence>
<dbReference type="PANTHER" id="PTHR42977">
    <property type="entry name" value="HYDROLASE-RELATED"/>
    <property type="match status" value="1"/>
</dbReference>
<dbReference type="InterPro" id="IPR000073">
    <property type="entry name" value="AB_hydrolase_1"/>
</dbReference>
<feature type="domain" description="AB hydrolase-1" evidence="4">
    <location>
        <begin position="72"/>
        <end position="315"/>
    </location>
</feature>
<keyword evidence="6" id="KW-1185">Reference proteome</keyword>
<reference evidence="5 6" key="1">
    <citation type="submission" date="2023-11" db="EMBL/GenBank/DDBJ databases">
        <title>Paucibacter sp. nov., isolated from fresh soil in Korea.</title>
        <authorList>
            <person name="Le N.T.T."/>
        </authorList>
    </citation>
    <scope>NUCLEOTIDE SEQUENCE [LARGE SCALE GENOMIC DNA]</scope>
    <source>
        <strain evidence="5 6">R3-3</strain>
    </source>
</reference>
<keyword evidence="3" id="KW-0732">Signal</keyword>
<name>A0ABU5DQU4_9BURK</name>
<comment type="caution">
    <text evidence="5">The sequence shown here is derived from an EMBL/GenBank/DDBJ whole genome shotgun (WGS) entry which is preliminary data.</text>
</comment>
<dbReference type="InterPro" id="IPR000639">
    <property type="entry name" value="Epox_hydrolase-like"/>
</dbReference>
<dbReference type="PANTHER" id="PTHR42977:SF3">
    <property type="entry name" value="AB HYDROLASE-1 DOMAIN-CONTAINING PROTEIN"/>
    <property type="match status" value="1"/>
</dbReference>
<evidence type="ECO:0000256" key="2">
    <source>
        <dbReference type="SAM" id="MobiDB-lite"/>
    </source>
</evidence>
<feature type="region of interest" description="Disordered" evidence="2">
    <location>
        <begin position="28"/>
        <end position="52"/>
    </location>
</feature>
<feature type="chain" id="PRO_5047141035" evidence="3">
    <location>
        <begin position="27"/>
        <end position="331"/>
    </location>
</feature>
<gene>
    <name evidence="5" type="ORF">SNE35_26595</name>
</gene>
<evidence type="ECO:0000256" key="3">
    <source>
        <dbReference type="SAM" id="SignalP"/>
    </source>
</evidence>
<evidence type="ECO:0000256" key="1">
    <source>
        <dbReference type="ARBA" id="ARBA00022801"/>
    </source>
</evidence>
<dbReference type="Gene3D" id="3.40.50.1820">
    <property type="entry name" value="alpha/beta hydrolase"/>
    <property type="match status" value="1"/>
</dbReference>
<accession>A0ABU5DQU4</accession>
<dbReference type="Pfam" id="PF00561">
    <property type="entry name" value="Abhydrolase_1"/>
    <property type="match status" value="1"/>
</dbReference>
<dbReference type="GO" id="GO:0016787">
    <property type="term" value="F:hydrolase activity"/>
    <property type="evidence" value="ECO:0007669"/>
    <property type="project" value="UniProtKB-KW"/>
</dbReference>
<dbReference type="EMBL" id="JAXCLA010000009">
    <property type="protein sequence ID" value="MDY0748098.1"/>
    <property type="molecule type" value="Genomic_DNA"/>
</dbReference>
<evidence type="ECO:0000313" key="6">
    <source>
        <dbReference type="Proteomes" id="UP001285263"/>
    </source>
</evidence>
<dbReference type="RefSeq" id="WP_320426061.1">
    <property type="nucleotide sequence ID" value="NZ_JAXCLA010000009.1"/>
</dbReference>